<accession>A0A445EU38</accession>
<dbReference type="PANTHER" id="PTHR46033">
    <property type="entry name" value="PROTEIN MAIN-LIKE 2"/>
    <property type="match status" value="1"/>
</dbReference>
<evidence type="ECO:0000313" key="2">
    <source>
        <dbReference type="EMBL" id="RYR78989.1"/>
    </source>
</evidence>
<dbReference type="GO" id="GO:0010073">
    <property type="term" value="P:meristem maintenance"/>
    <property type="evidence" value="ECO:0007669"/>
    <property type="project" value="InterPro"/>
</dbReference>
<evidence type="ECO:0000259" key="1">
    <source>
        <dbReference type="Pfam" id="PF10536"/>
    </source>
</evidence>
<evidence type="ECO:0000313" key="3">
    <source>
        <dbReference type="Proteomes" id="UP000289738"/>
    </source>
</evidence>
<dbReference type="PANTHER" id="PTHR46033:SF8">
    <property type="entry name" value="PROTEIN MAINTENANCE OF MERISTEMS-LIKE"/>
    <property type="match status" value="1"/>
</dbReference>
<organism evidence="2 3">
    <name type="scientific">Arachis hypogaea</name>
    <name type="common">Peanut</name>
    <dbReference type="NCBI Taxonomy" id="3818"/>
    <lineage>
        <taxon>Eukaryota</taxon>
        <taxon>Viridiplantae</taxon>
        <taxon>Streptophyta</taxon>
        <taxon>Embryophyta</taxon>
        <taxon>Tracheophyta</taxon>
        <taxon>Spermatophyta</taxon>
        <taxon>Magnoliopsida</taxon>
        <taxon>eudicotyledons</taxon>
        <taxon>Gunneridae</taxon>
        <taxon>Pentapetalae</taxon>
        <taxon>rosids</taxon>
        <taxon>fabids</taxon>
        <taxon>Fabales</taxon>
        <taxon>Fabaceae</taxon>
        <taxon>Papilionoideae</taxon>
        <taxon>50 kb inversion clade</taxon>
        <taxon>dalbergioids sensu lato</taxon>
        <taxon>Dalbergieae</taxon>
        <taxon>Pterocarpus clade</taxon>
        <taxon>Arachis</taxon>
    </lineage>
</organism>
<protein>
    <recommendedName>
        <fullName evidence="1">Aminotransferase-like plant mobile domain-containing protein</fullName>
    </recommendedName>
</protein>
<gene>
    <name evidence="2" type="ORF">Ahy_A01g003847</name>
</gene>
<proteinExistence type="predicted"/>
<feature type="domain" description="Aminotransferase-like plant mobile" evidence="1">
    <location>
        <begin position="80"/>
        <end position="178"/>
    </location>
</feature>
<reference evidence="2 3" key="1">
    <citation type="submission" date="2019-01" db="EMBL/GenBank/DDBJ databases">
        <title>Sequencing of cultivated peanut Arachis hypogaea provides insights into genome evolution and oil improvement.</title>
        <authorList>
            <person name="Chen X."/>
        </authorList>
    </citation>
    <scope>NUCLEOTIDE SEQUENCE [LARGE SCALE GENOMIC DNA]</scope>
    <source>
        <strain evidence="3">cv. Fuhuasheng</strain>
        <tissue evidence="2">Leaves</tissue>
    </source>
</reference>
<dbReference type="Pfam" id="PF10536">
    <property type="entry name" value="PMD"/>
    <property type="match status" value="1"/>
</dbReference>
<dbReference type="InterPro" id="IPR019557">
    <property type="entry name" value="AminoTfrase-like_pln_mobile"/>
</dbReference>
<dbReference type="Proteomes" id="UP000289738">
    <property type="component" value="Chromosome A01"/>
</dbReference>
<keyword evidence="3" id="KW-1185">Reference proteome</keyword>
<sequence>MHTFHMPFGEYTITLQDVAYQLRLPVNGLPVSKCLIDFEKLMEEGKPAWEWFQELIQSTSPGFMRGSRCCQMMLRRRPYSGNWVHIWWLPFVARLDDMGSYSWGSAALAWLYRCMCRVPNRNVTNLAGPLQLLQSWIFWRFLSLRPRRFDTHSFPLAFKWATYLPTFDFKEERVVQCRLALSLRVSNGIARICCAIALLNGLLKHDDDAF</sequence>
<dbReference type="InterPro" id="IPR044824">
    <property type="entry name" value="MAIN-like"/>
</dbReference>
<comment type="caution">
    <text evidence="2">The sequence shown here is derived from an EMBL/GenBank/DDBJ whole genome shotgun (WGS) entry which is preliminary data.</text>
</comment>
<name>A0A445EU38_ARAHY</name>
<dbReference type="EMBL" id="SDMP01000001">
    <property type="protein sequence ID" value="RYR78989.1"/>
    <property type="molecule type" value="Genomic_DNA"/>
</dbReference>
<dbReference type="AlphaFoldDB" id="A0A445EU38"/>